<gene>
    <name evidence="1" type="ORF">CANINC_003858</name>
</gene>
<proteinExistence type="predicted"/>
<sequence>MPDIVDKVFDYTTYIVHGANSVVQTGYDVSIDTAQHAYESSKWIGNQFWDGIRYLYFNARSSLPDNINSSLTKQQSSHSPSSGLLNHVFENVIQKNKYRIGIGIAGPTVCYVGFRLFRYYAPLQRSANRLDGHYRYEIILVVGSINSTFVYKLVNDLNMRGFVVYVTVSDEEELKKVEEINDTDVRPLVIDYTNDSTVNTSLLKLARILDNRIENMPKEAYYHFKGALLIPNYTSLPKLTKLEQLNSREFIRITQTFFLKLNTLLNNGLLGILRESNLRKSKVEEHNKSKIQGGFSKLLFVNFMTVNEEDSRKLVHEISFEINKTFYKKVYEQYSPTLSESFSRLLGITNDLSRIDMTSLDIVLTKKSKSTMISVSTILQRLLEKLSYKLTPIDIHNKIYDLLNDTILRSNYNLKG</sequence>
<protein>
    <submittedName>
        <fullName evidence="1">Uncharacterized protein</fullName>
    </submittedName>
</protein>
<evidence type="ECO:0000313" key="1">
    <source>
        <dbReference type="EMBL" id="TID18608.1"/>
    </source>
</evidence>
<accession>A0A4T0WYQ4</accession>
<dbReference type="Proteomes" id="UP000307173">
    <property type="component" value="Unassembled WGS sequence"/>
</dbReference>
<reference evidence="1 2" key="1">
    <citation type="journal article" date="2019" name="Front. Genet.">
        <title>Whole-Genome Sequencing of the Opportunistic Yeast Pathogen Candida inconspicua Uncovers Its Hybrid Origin.</title>
        <authorList>
            <person name="Mixao V."/>
            <person name="Hansen A.P."/>
            <person name="Saus E."/>
            <person name="Boekhout T."/>
            <person name="Lass-Florl C."/>
            <person name="Gabaldon T."/>
        </authorList>
    </citation>
    <scope>NUCLEOTIDE SEQUENCE [LARGE SCALE GENOMIC DNA]</scope>
    <source>
        <strain evidence="1 2">CBS 180</strain>
    </source>
</reference>
<evidence type="ECO:0000313" key="2">
    <source>
        <dbReference type="Proteomes" id="UP000307173"/>
    </source>
</evidence>
<name>A0A4T0WYQ4_9ASCO</name>
<organism evidence="1 2">
    <name type="scientific">Pichia inconspicua</name>
    <dbReference type="NCBI Taxonomy" id="52247"/>
    <lineage>
        <taxon>Eukaryota</taxon>
        <taxon>Fungi</taxon>
        <taxon>Dikarya</taxon>
        <taxon>Ascomycota</taxon>
        <taxon>Saccharomycotina</taxon>
        <taxon>Pichiomycetes</taxon>
        <taxon>Pichiales</taxon>
        <taxon>Pichiaceae</taxon>
        <taxon>Pichia</taxon>
    </lineage>
</organism>
<dbReference type="OrthoDB" id="5308060at2759"/>
<comment type="caution">
    <text evidence="1">The sequence shown here is derived from an EMBL/GenBank/DDBJ whole genome shotgun (WGS) entry which is preliminary data.</text>
</comment>
<dbReference type="EMBL" id="SELW01000609">
    <property type="protein sequence ID" value="TID18608.1"/>
    <property type="molecule type" value="Genomic_DNA"/>
</dbReference>
<dbReference type="AlphaFoldDB" id="A0A4T0WYQ4"/>
<dbReference type="Pfam" id="PF08643">
    <property type="entry name" value="DUF1776"/>
    <property type="match status" value="1"/>
</dbReference>
<dbReference type="InterPro" id="IPR013952">
    <property type="entry name" value="DUF1776_fun"/>
</dbReference>
<keyword evidence="2" id="KW-1185">Reference proteome</keyword>